<dbReference type="Gene3D" id="3.40.1170.60">
    <property type="match status" value="1"/>
</dbReference>
<dbReference type="InterPro" id="IPR052230">
    <property type="entry name" value="DNA_polymerase_eta"/>
</dbReference>
<dbReference type="Proteomes" id="UP001634394">
    <property type="component" value="Unassembled WGS sequence"/>
</dbReference>
<dbReference type="Pfam" id="PF00817">
    <property type="entry name" value="IMS"/>
    <property type="match status" value="1"/>
</dbReference>
<keyword evidence="12" id="KW-0479">Metal-binding</keyword>
<dbReference type="PROSITE" id="PS50173">
    <property type="entry name" value="UMUC"/>
    <property type="match status" value="1"/>
</dbReference>
<dbReference type="GO" id="GO:0006301">
    <property type="term" value="P:DNA damage tolerance"/>
    <property type="evidence" value="ECO:0007669"/>
    <property type="project" value="UniProtKB-ARBA"/>
</dbReference>
<keyword evidence="20" id="KW-0234">DNA repair</keyword>
<dbReference type="PROSITE" id="PS51907">
    <property type="entry name" value="ZF_UBZ3"/>
    <property type="match status" value="1"/>
</dbReference>
<comment type="cofactor">
    <cofactor evidence="2">
        <name>Mg(2+)</name>
        <dbReference type="ChEBI" id="CHEBI:18420"/>
    </cofactor>
</comment>
<evidence type="ECO:0000256" key="2">
    <source>
        <dbReference type="ARBA" id="ARBA00001946"/>
    </source>
</evidence>
<dbReference type="FunFam" id="1.10.150.20:FF:000014">
    <property type="entry name" value="Polymerase (DNA directed), eta"/>
    <property type="match status" value="1"/>
</dbReference>
<comment type="subunit">
    <text evidence="25">Interacts with REV1. Interacts with monoubiquitinated PCNA, but not unmodified PCNA. Interacts with POLI; this interaction targets POLI to the replication machinery. Interacts with PALB2 and BRCA2; the interactions are direct and are required to sustain the recruitment of POLH at blocked replication forks and to stimulate POLH-dependent DNA synthesis on D loop substrates. Interacts (via C-terminus) with TRAIP. Interacts with ubiquitin. Interacts with POLDIP2.</text>
</comment>
<keyword evidence="14" id="KW-0863">Zinc-finger</keyword>
<evidence type="ECO:0000256" key="12">
    <source>
        <dbReference type="ARBA" id="ARBA00022723"/>
    </source>
</evidence>
<evidence type="ECO:0000256" key="6">
    <source>
        <dbReference type="ARBA" id="ARBA00022457"/>
    </source>
</evidence>
<dbReference type="InterPro" id="IPR017961">
    <property type="entry name" value="DNA_pol_Y-fam_little_finger"/>
</dbReference>
<dbReference type="GO" id="GO:0008270">
    <property type="term" value="F:zinc ion binding"/>
    <property type="evidence" value="ECO:0007669"/>
    <property type="project" value="UniProtKB-KW"/>
</dbReference>
<dbReference type="FunFam" id="3.30.1490.100:FF:000007">
    <property type="entry name" value="DNA polymerase eta"/>
    <property type="match status" value="1"/>
</dbReference>
<keyword evidence="17" id="KW-0832">Ubl conjugation</keyword>
<dbReference type="PANTHER" id="PTHR45873">
    <property type="entry name" value="DNA POLYMERASE ETA"/>
    <property type="match status" value="1"/>
</dbReference>
<dbReference type="InterPro" id="IPR043128">
    <property type="entry name" value="Rev_trsase/Diguanyl_cyclase"/>
</dbReference>
<comment type="subcellular location">
    <subcellularLocation>
        <location evidence="3">Nucleus</location>
    </subcellularLocation>
</comment>
<keyword evidence="18" id="KW-0239">DNA-directed DNA polymerase</keyword>
<dbReference type="PIRSF" id="PIRSF036603">
    <property type="entry name" value="DPol_eta"/>
    <property type="match status" value="1"/>
</dbReference>
<keyword evidence="10" id="KW-0548">Nucleotidyltransferase</keyword>
<dbReference type="GO" id="GO:0005634">
    <property type="term" value="C:nucleus"/>
    <property type="evidence" value="ECO:0007669"/>
    <property type="project" value="UniProtKB-SubCell"/>
</dbReference>
<evidence type="ECO:0000259" key="27">
    <source>
        <dbReference type="PROSITE" id="PS50173"/>
    </source>
</evidence>
<evidence type="ECO:0000256" key="9">
    <source>
        <dbReference type="ARBA" id="ARBA00022679"/>
    </source>
</evidence>
<comment type="caution">
    <text evidence="29">The sequence shown here is derived from an EMBL/GenBank/DDBJ whole genome shotgun (WGS) entry which is preliminary data.</text>
</comment>
<evidence type="ECO:0000256" key="22">
    <source>
        <dbReference type="ARBA" id="ARBA00023270"/>
    </source>
</evidence>
<dbReference type="GO" id="GO:0006281">
    <property type="term" value="P:DNA repair"/>
    <property type="evidence" value="ECO:0007669"/>
    <property type="project" value="UniProtKB-KW"/>
</dbReference>
<keyword evidence="19" id="KW-0238">DNA-binding</keyword>
<evidence type="ECO:0000256" key="10">
    <source>
        <dbReference type="ARBA" id="ARBA00022695"/>
    </source>
</evidence>
<keyword evidence="13" id="KW-0227">DNA damage</keyword>
<dbReference type="AlphaFoldDB" id="A0ABD3WMT1"/>
<sequence>MERVVALVDMDCFFVQVEQCLDPSLKGKPCAVVQYKTWKGGGIIAVGYEARACGVTRNMRGDDAKAKCPSIQLVRVPEVRGKADLTKYREAGAKVIEVLSKFSGCVERASIDEAYIDLTAEVEERLRSLKSGGITPDKLPNTYIIGYDKAKDDQNMAEVQSNGVSDWVETILENEDMNIHETRLAVGGIIAEEMRAAVFAETGFRCSAGIAHNKMLAKLACGLYKPNKQTILPHTAVGQLFQTLPVGKVRNLGGKLGQSLKEQLGVEFMGDLCKFSEKELQQHYGDKTGSWLYEVCRGFEHDPVSSRQLPKSIGCSKTFRGKECLDTKEKVYFWLSELSKEVEERLLKDKETNKRTAKSLTVTISYSSNPPYAVASRTCALFTYNWKKFADNAFALIQKFNSAPAHQKTWSPHILCLGLSASKFMNDADNGMSSIEDMFLKSAAQSYSHSNNMQQTSCEKTQSFSSLMEDKTTEKRTNSSLFQNITPFLQRSTDGGINSCDNETCNNSASSVTVGDLDEKGIKKKQNRGTLLSFFKSKTDEENSLLESGTVIDVENDNSDTEIILPAFRQDNHCKIDFLHKGFFASRLQNMAEKDVPEQQKSDRNSVNVLDMRKEADMKSKLYEASTDMISVCSTSTGDVVRNKQIENSILVEDEDCSSDIDILHNSAAENYTVIDLECEEKISKTAKGQISTNDDYLPCENCGELVLVWEMPEHLDFHFAMELQNALNTPSHSKIAPSVSSSPISGGKRKLINAASSIASSKKVRTSEMKSAKLDMFFLKKN</sequence>
<evidence type="ECO:0000256" key="25">
    <source>
        <dbReference type="ARBA" id="ARBA00064665"/>
    </source>
</evidence>
<dbReference type="InterPro" id="IPR041298">
    <property type="entry name" value="UBZ3"/>
</dbReference>
<evidence type="ECO:0000256" key="11">
    <source>
        <dbReference type="ARBA" id="ARBA00022705"/>
    </source>
</evidence>
<keyword evidence="7" id="KW-1017">Isopeptide bond</keyword>
<dbReference type="Pfam" id="PF21704">
    <property type="entry name" value="POLH-Rev1_HhH"/>
    <property type="match status" value="1"/>
</dbReference>
<dbReference type="FunFam" id="3.30.70.270:FF:000022">
    <property type="entry name" value="DNA polymerase eta"/>
    <property type="match status" value="1"/>
</dbReference>
<comment type="catalytic activity">
    <reaction evidence="24">
        <text>DNA(n) + a 2'-deoxyribonucleoside 5'-triphosphate = DNA(n+1) + diphosphate</text>
        <dbReference type="Rhea" id="RHEA:22508"/>
        <dbReference type="Rhea" id="RHEA-COMP:17339"/>
        <dbReference type="Rhea" id="RHEA-COMP:17340"/>
        <dbReference type="ChEBI" id="CHEBI:33019"/>
        <dbReference type="ChEBI" id="CHEBI:61560"/>
        <dbReference type="ChEBI" id="CHEBI:173112"/>
        <dbReference type="EC" id="2.7.7.7"/>
    </reaction>
</comment>
<evidence type="ECO:0000256" key="5">
    <source>
        <dbReference type="ARBA" id="ARBA00012417"/>
    </source>
</evidence>
<evidence type="ECO:0000256" key="3">
    <source>
        <dbReference type="ARBA" id="ARBA00004123"/>
    </source>
</evidence>
<keyword evidence="16" id="KW-0460">Magnesium</keyword>
<dbReference type="Gene3D" id="3.30.1490.100">
    <property type="entry name" value="DNA polymerase, Y-family, little finger domain"/>
    <property type="match status" value="1"/>
</dbReference>
<dbReference type="InterPro" id="IPR001126">
    <property type="entry name" value="UmuC"/>
</dbReference>
<keyword evidence="8" id="KW-0237">DNA synthesis</keyword>
<dbReference type="GO" id="GO:0010225">
    <property type="term" value="P:response to UV-C"/>
    <property type="evidence" value="ECO:0007669"/>
    <property type="project" value="UniProtKB-ARBA"/>
</dbReference>
<dbReference type="SUPFAM" id="SSF100879">
    <property type="entry name" value="Lesion bypass DNA polymerase (Y-family), little finger domain"/>
    <property type="match status" value="1"/>
</dbReference>
<comment type="cofactor">
    <cofactor evidence="1">
        <name>Mn(2+)</name>
        <dbReference type="ChEBI" id="CHEBI:29035"/>
    </cofactor>
</comment>
<comment type="similarity">
    <text evidence="4">Belongs to the DNA polymerase type-Y family.</text>
</comment>
<dbReference type="EC" id="2.7.7.7" evidence="5"/>
<evidence type="ECO:0000256" key="26">
    <source>
        <dbReference type="ARBA" id="ARBA00080427"/>
    </source>
</evidence>
<evidence type="ECO:0000313" key="29">
    <source>
        <dbReference type="EMBL" id="KAL3875127.1"/>
    </source>
</evidence>
<protein>
    <recommendedName>
        <fullName evidence="23">DNA polymerase eta</fullName>
        <ecNumber evidence="5">2.7.7.7</ecNumber>
    </recommendedName>
    <alternativeName>
        <fullName evidence="26">RAD30 homolog A</fullName>
    </alternativeName>
</protein>
<evidence type="ECO:0000256" key="15">
    <source>
        <dbReference type="ARBA" id="ARBA00022833"/>
    </source>
</evidence>
<keyword evidence="11" id="KW-0235">DNA replication</keyword>
<evidence type="ECO:0000256" key="24">
    <source>
        <dbReference type="ARBA" id="ARBA00049244"/>
    </source>
</evidence>
<dbReference type="GO" id="GO:0003677">
    <property type="term" value="F:DNA binding"/>
    <property type="evidence" value="ECO:0007669"/>
    <property type="project" value="UniProtKB-KW"/>
</dbReference>
<keyword evidence="6" id="KW-0515">Mutator protein</keyword>
<dbReference type="EMBL" id="JBJQND010000006">
    <property type="protein sequence ID" value="KAL3875127.1"/>
    <property type="molecule type" value="Genomic_DNA"/>
</dbReference>
<evidence type="ECO:0000256" key="17">
    <source>
        <dbReference type="ARBA" id="ARBA00022843"/>
    </source>
</evidence>
<evidence type="ECO:0000256" key="7">
    <source>
        <dbReference type="ARBA" id="ARBA00022499"/>
    </source>
</evidence>
<dbReference type="Pfam" id="PF11799">
    <property type="entry name" value="IMS_C"/>
    <property type="match status" value="1"/>
</dbReference>
<dbReference type="Gene3D" id="3.30.70.270">
    <property type="match status" value="1"/>
</dbReference>
<dbReference type="GO" id="GO:0003887">
    <property type="term" value="F:DNA-directed DNA polymerase activity"/>
    <property type="evidence" value="ECO:0007669"/>
    <property type="project" value="UniProtKB-KW"/>
</dbReference>
<dbReference type="Pfam" id="PF18439">
    <property type="entry name" value="zf_UBZ"/>
    <property type="match status" value="1"/>
</dbReference>
<keyword evidence="30" id="KW-1185">Reference proteome</keyword>
<evidence type="ECO:0000256" key="23">
    <source>
        <dbReference type="ARBA" id="ARBA00044975"/>
    </source>
</evidence>
<evidence type="ECO:0000256" key="19">
    <source>
        <dbReference type="ARBA" id="ARBA00023125"/>
    </source>
</evidence>
<evidence type="ECO:0000313" key="30">
    <source>
        <dbReference type="Proteomes" id="UP001634394"/>
    </source>
</evidence>
<reference evidence="29 30" key="1">
    <citation type="submission" date="2024-11" db="EMBL/GenBank/DDBJ databases">
        <title>Chromosome-level genome assembly of the freshwater bivalve Anodonta woodiana.</title>
        <authorList>
            <person name="Chen X."/>
        </authorList>
    </citation>
    <scope>NUCLEOTIDE SEQUENCE [LARGE SCALE GENOMIC DNA]</scope>
    <source>
        <strain evidence="29">MN2024</strain>
        <tissue evidence="29">Gills</tissue>
    </source>
</reference>
<evidence type="ECO:0000256" key="21">
    <source>
        <dbReference type="ARBA" id="ARBA00023242"/>
    </source>
</evidence>
<gene>
    <name evidence="29" type="ORF">ACJMK2_038059</name>
</gene>
<dbReference type="SUPFAM" id="SSF56672">
    <property type="entry name" value="DNA/RNA polymerases"/>
    <property type="match status" value="1"/>
</dbReference>
<evidence type="ECO:0000256" key="1">
    <source>
        <dbReference type="ARBA" id="ARBA00001936"/>
    </source>
</evidence>
<feature type="domain" description="UmuC" evidence="27">
    <location>
        <begin position="5"/>
        <end position="253"/>
    </location>
</feature>
<dbReference type="InterPro" id="IPR036775">
    <property type="entry name" value="DNA_pol_Y-fam_lit_finger_sf"/>
</dbReference>
<dbReference type="InterPro" id="IPR043502">
    <property type="entry name" value="DNA/RNA_pol_sf"/>
</dbReference>
<evidence type="ECO:0000259" key="28">
    <source>
        <dbReference type="PROSITE" id="PS51907"/>
    </source>
</evidence>
<keyword evidence="15" id="KW-0862">Zinc</keyword>
<evidence type="ECO:0000256" key="8">
    <source>
        <dbReference type="ARBA" id="ARBA00022634"/>
    </source>
</evidence>
<keyword evidence="22" id="KW-0704">Schiff base</keyword>
<dbReference type="FunFam" id="3.40.1170.60:FF:000003">
    <property type="entry name" value="DNA polymerase eta"/>
    <property type="match status" value="1"/>
</dbReference>
<keyword evidence="9" id="KW-0808">Transferase</keyword>
<keyword evidence="21" id="KW-0539">Nucleus</keyword>
<dbReference type="Gene3D" id="1.10.150.20">
    <property type="entry name" value="5' to 3' exonuclease, C-terminal subdomain"/>
    <property type="match status" value="1"/>
</dbReference>
<evidence type="ECO:0000256" key="13">
    <source>
        <dbReference type="ARBA" id="ARBA00022763"/>
    </source>
</evidence>
<feature type="domain" description="UBZ3-type" evidence="28">
    <location>
        <begin position="693"/>
        <end position="727"/>
    </location>
</feature>
<evidence type="ECO:0000256" key="14">
    <source>
        <dbReference type="ARBA" id="ARBA00022771"/>
    </source>
</evidence>
<evidence type="ECO:0000256" key="4">
    <source>
        <dbReference type="ARBA" id="ARBA00010945"/>
    </source>
</evidence>
<dbReference type="GO" id="GO:0006260">
    <property type="term" value="P:DNA replication"/>
    <property type="evidence" value="ECO:0007669"/>
    <property type="project" value="UniProtKB-KW"/>
</dbReference>
<name>A0ABD3WMT1_SINWO</name>
<organism evidence="29 30">
    <name type="scientific">Sinanodonta woodiana</name>
    <name type="common">Chinese pond mussel</name>
    <name type="synonym">Anodonta woodiana</name>
    <dbReference type="NCBI Taxonomy" id="1069815"/>
    <lineage>
        <taxon>Eukaryota</taxon>
        <taxon>Metazoa</taxon>
        <taxon>Spiralia</taxon>
        <taxon>Lophotrochozoa</taxon>
        <taxon>Mollusca</taxon>
        <taxon>Bivalvia</taxon>
        <taxon>Autobranchia</taxon>
        <taxon>Heteroconchia</taxon>
        <taxon>Palaeoheterodonta</taxon>
        <taxon>Unionida</taxon>
        <taxon>Unionoidea</taxon>
        <taxon>Unionidae</taxon>
        <taxon>Unioninae</taxon>
        <taxon>Sinanodonta</taxon>
    </lineage>
</organism>
<dbReference type="PANTHER" id="PTHR45873:SF1">
    <property type="entry name" value="DNA POLYMERASE ETA"/>
    <property type="match status" value="1"/>
</dbReference>
<evidence type="ECO:0000256" key="16">
    <source>
        <dbReference type="ARBA" id="ARBA00022842"/>
    </source>
</evidence>
<accession>A0ABD3WMT1</accession>
<evidence type="ECO:0000256" key="20">
    <source>
        <dbReference type="ARBA" id="ARBA00023204"/>
    </source>
</evidence>
<evidence type="ECO:0000256" key="18">
    <source>
        <dbReference type="ARBA" id="ARBA00022932"/>
    </source>
</evidence>
<proteinExistence type="inferred from homology"/>